<dbReference type="InterPro" id="IPR030673">
    <property type="entry name" value="PyroPPase_GppA_Ppx"/>
</dbReference>
<comment type="similarity">
    <text evidence="1">Belongs to the GppA/Ppx family.</text>
</comment>
<evidence type="ECO:0000313" key="5">
    <source>
        <dbReference type="EMBL" id="OXM84277.1"/>
    </source>
</evidence>
<dbReference type="SUPFAM" id="SSF109604">
    <property type="entry name" value="HD-domain/PDEase-like"/>
    <property type="match status" value="1"/>
</dbReference>
<dbReference type="OrthoDB" id="9807195at2"/>
<dbReference type="PANTHER" id="PTHR30005">
    <property type="entry name" value="EXOPOLYPHOSPHATASE"/>
    <property type="match status" value="1"/>
</dbReference>
<dbReference type="InterPro" id="IPR050273">
    <property type="entry name" value="GppA/Ppx_hydrolase"/>
</dbReference>
<dbReference type="Pfam" id="PF02541">
    <property type="entry name" value="Ppx-GppA"/>
    <property type="match status" value="1"/>
</dbReference>
<dbReference type="Gene3D" id="3.30.420.40">
    <property type="match status" value="1"/>
</dbReference>
<feature type="domain" description="Ppx/GppA phosphatase N-terminal" evidence="3">
    <location>
        <begin position="31"/>
        <end position="306"/>
    </location>
</feature>
<accession>A0A229ULD3</accession>
<evidence type="ECO:0000256" key="1">
    <source>
        <dbReference type="ARBA" id="ARBA00007125"/>
    </source>
</evidence>
<gene>
    <name evidence="5" type="ORF">CF651_21065</name>
</gene>
<dbReference type="GO" id="GO:0006357">
    <property type="term" value="P:regulation of transcription by RNA polymerase II"/>
    <property type="evidence" value="ECO:0007669"/>
    <property type="project" value="TreeGrafter"/>
</dbReference>
<keyword evidence="2" id="KW-0378">Hydrolase</keyword>
<protein>
    <submittedName>
        <fullName evidence="5">Phosphatase</fullName>
    </submittedName>
</protein>
<dbReference type="GO" id="GO:0016787">
    <property type="term" value="F:hydrolase activity"/>
    <property type="evidence" value="ECO:0007669"/>
    <property type="project" value="UniProtKB-KW"/>
</dbReference>
<feature type="domain" description="Ppx/GppA phosphatase C-terminal" evidence="4">
    <location>
        <begin position="334"/>
        <end position="480"/>
    </location>
</feature>
<sequence>MPINRRIGIIDIGSNSIRLVIYELFPTLAYRVIGEFKQSARLSQKIGDDNVLPTDDIDELIQILKQFHQICTAYEVTDMRAAATAAIRNASNSRQIIDLLRLQTGIHVELLSGEDEARVGFLGMMHALDISDGMLVDIGGGSTEVSVFRNRERLHSVSFPFGAVNTTRKFSNDGNFTDEQLRCIRQMVLQAVEGEPWIQQHPGLPLVGLGGTIRSLSKITQKKRKYSLPVTHNYSMSAEDMDEWMKLLPSLPADKRKKVDGLSKDRYDIIVPGLTILHTLFEAASASHYVISGAGLRDGLFQESYLSASPDYDTSLSLVERSVYNLLGLHSTAPAAHLHKVAEHALSLFDALREIQAFDERTRQLLHCAALLYRIGVAINYYQYAKHSFTLITQARLDGLSHRETLLVASIASFKTKSRVQQTVLQHKDILLESDVDLIVRLGTLLQLAIASDHSETQAVASLDALVDSAGKELQLSLQTKSDPSVEIREIAALSKDLKKSWNVKLTLHVNGDAGASSSRT</sequence>
<dbReference type="AlphaFoldDB" id="A0A229ULD3"/>
<dbReference type="RefSeq" id="WP_094016849.1">
    <property type="nucleotide sequence ID" value="NZ_NMQW01000033.1"/>
</dbReference>
<dbReference type="CDD" id="cd24052">
    <property type="entry name" value="ASKHA_NBD_HpPPX-GppA-like"/>
    <property type="match status" value="1"/>
</dbReference>
<evidence type="ECO:0000259" key="4">
    <source>
        <dbReference type="Pfam" id="PF21447"/>
    </source>
</evidence>
<proteinExistence type="inferred from homology"/>
<dbReference type="Pfam" id="PF21447">
    <property type="entry name" value="Ppx-GppA_III"/>
    <property type="match status" value="1"/>
</dbReference>
<dbReference type="Gene3D" id="1.10.3210.10">
    <property type="entry name" value="Hypothetical protein af1432"/>
    <property type="match status" value="1"/>
</dbReference>
<dbReference type="Gene3D" id="3.30.420.150">
    <property type="entry name" value="Exopolyphosphatase. Domain 2"/>
    <property type="match status" value="1"/>
</dbReference>
<dbReference type="SUPFAM" id="SSF53067">
    <property type="entry name" value="Actin-like ATPase domain"/>
    <property type="match status" value="2"/>
</dbReference>
<dbReference type="Proteomes" id="UP000215509">
    <property type="component" value="Unassembled WGS sequence"/>
</dbReference>
<dbReference type="InterPro" id="IPR003695">
    <property type="entry name" value="Ppx_GppA_N"/>
</dbReference>
<evidence type="ECO:0000313" key="6">
    <source>
        <dbReference type="Proteomes" id="UP000215509"/>
    </source>
</evidence>
<dbReference type="InterPro" id="IPR048950">
    <property type="entry name" value="Ppx_GppA_C"/>
</dbReference>
<reference evidence="5 6" key="1">
    <citation type="submission" date="2017-07" db="EMBL/GenBank/DDBJ databases">
        <title>Genome sequencing and assembly of Paenibacillus rigui.</title>
        <authorList>
            <person name="Mayilraj S."/>
        </authorList>
    </citation>
    <scope>NUCLEOTIDE SEQUENCE [LARGE SCALE GENOMIC DNA]</scope>
    <source>
        <strain evidence="5 6">JCM 16352</strain>
    </source>
</reference>
<dbReference type="PANTHER" id="PTHR30005:SF0">
    <property type="entry name" value="RETROGRADE REGULATION PROTEIN 2"/>
    <property type="match status" value="1"/>
</dbReference>
<evidence type="ECO:0000256" key="2">
    <source>
        <dbReference type="ARBA" id="ARBA00022801"/>
    </source>
</evidence>
<evidence type="ECO:0000259" key="3">
    <source>
        <dbReference type="Pfam" id="PF02541"/>
    </source>
</evidence>
<dbReference type="InterPro" id="IPR043129">
    <property type="entry name" value="ATPase_NBD"/>
</dbReference>
<dbReference type="PIRSF" id="PIRSF001267">
    <property type="entry name" value="Pyrophosphatase_GppA_Ppx"/>
    <property type="match status" value="1"/>
</dbReference>
<name>A0A229ULD3_9BACL</name>
<dbReference type="EMBL" id="NMQW01000033">
    <property type="protein sequence ID" value="OXM84277.1"/>
    <property type="molecule type" value="Genomic_DNA"/>
</dbReference>
<organism evidence="5 6">
    <name type="scientific">Paenibacillus rigui</name>
    <dbReference type="NCBI Taxonomy" id="554312"/>
    <lineage>
        <taxon>Bacteria</taxon>
        <taxon>Bacillati</taxon>
        <taxon>Bacillota</taxon>
        <taxon>Bacilli</taxon>
        <taxon>Bacillales</taxon>
        <taxon>Paenibacillaceae</taxon>
        <taxon>Paenibacillus</taxon>
    </lineage>
</organism>
<keyword evidence="6" id="KW-1185">Reference proteome</keyword>
<comment type="caution">
    <text evidence="5">The sequence shown here is derived from an EMBL/GenBank/DDBJ whole genome shotgun (WGS) entry which is preliminary data.</text>
</comment>